<dbReference type="Proteomes" id="UP001595629">
    <property type="component" value="Unassembled WGS sequence"/>
</dbReference>
<keyword evidence="2" id="KW-0012">Acyltransferase</keyword>
<name>A0ABV7TEQ7_9RHOB</name>
<proteinExistence type="predicted"/>
<feature type="domain" description="N-acetyltransferase" evidence="1">
    <location>
        <begin position="15"/>
        <end position="150"/>
    </location>
</feature>
<dbReference type="PANTHER" id="PTHR43792">
    <property type="entry name" value="GNAT FAMILY, PUTATIVE (AFU_ORTHOLOGUE AFUA_3G00765)-RELATED-RELATED"/>
    <property type="match status" value="1"/>
</dbReference>
<protein>
    <submittedName>
        <fullName evidence="2">GNAT family N-acetyltransferase</fullName>
        <ecNumber evidence="2">2.3.-.-</ecNumber>
    </submittedName>
</protein>
<dbReference type="EMBL" id="JBHRXI010000006">
    <property type="protein sequence ID" value="MFC3613683.1"/>
    <property type="molecule type" value="Genomic_DNA"/>
</dbReference>
<dbReference type="GO" id="GO:0016746">
    <property type="term" value="F:acyltransferase activity"/>
    <property type="evidence" value="ECO:0007669"/>
    <property type="project" value="UniProtKB-KW"/>
</dbReference>
<organism evidence="2 3">
    <name type="scientific">Lutimaribacter marinistellae</name>
    <dbReference type="NCBI Taxonomy" id="1820329"/>
    <lineage>
        <taxon>Bacteria</taxon>
        <taxon>Pseudomonadati</taxon>
        <taxon>Pseudomonadota</taxon>
        <taxon>Alphaproteobacteria</taxon>
        <taxon>Rhodobacterales</taxon>
        <taxon>Roseobacteraceae</taxon>
        <taxon>Lutimaribacter</taxon>
    </lineage>
</organism>
<dbReference type="InterPro" id="IPR000182">
    <property type="entry name" value="GNAT_dom"/>
</dbReference>
<evidence type="ECO:0000313" key="3">
    <source>
        <dbReference type="Proteomes" id="UP001595629"/>
    </source>
</evidence>
<dbReference type="SUPFAM" id="SSF55729">
    <property type="entry name" value="Acyl-CoA N-acyltransferases (Nat)"/>
    <property type="match status" value="1"/>
</dbReference>
<comment type="caution">
    <text evidence="2">The sequence shown here is derived from an EMBL/GenBank/DDBJ whole genome shotgun (WGS) entry which is preliminary data.</text>
</comment>
<dbReference type="Pfam" id="PF13302">
    <property type="entry name" value="Acetyltransf_3"/>
    <property type="match status" value="1"/>
</dbReference>
<sequence length="178" mass="19511">MSAITLDIPVIETERLILRAPSEADFAAEAAFFETDASRFVGGPRRPDQTWRSLAGMIGHWVIRGYGFWSVDSKETGAYLGHVGLWNPYGWPEPEIGWTLMTNATGQGYATEAGRAARAHAYEVLGWPTAISLIDPANDASKAVAARLGAAFESNYDHPEFGRMEIWRHRAPASEGMA</sequence>
<dbReference type="Gene3D" id="3.40.630.30">
    <property type="match status" value="1"/>
</dbReference>
<dbReference type="EC" id="2.3.-.-" evidence="2"/>
<gene>
    <name evidence="2" type="ORF">ACFORG_07905</name>
</gene>
<dbReference type="RefSeq" id="WP_386734870.1">
    <property type="nucleotide sequence ID" value="NZ_JBHRXI010000006.1"/>
</dbReference>
<dbReference type="InterPro" id="IPR016181">
    <property type="entry name" value="Acyl_CoA_acyltransferase"/>
</dbReference>
<accession>A0ABV7TEQ7</accession>
<dbReference type="PANTHER" id="PTHR43792:SF1">
    <property type="entry name" value="N-ACETYLTRANSFERASE DOMAIN-CONTAINING PROTEIN"/>
    <property type="match status" value="1"/>
</dbReference>
<keyword evidence="3" id="KW-1185">Reference proteome</keyword>
<evidence type="ECO:0000259" key="1">
    <source>
        <dbReference type="Pfam" id="PF13302"/>
    </source>
</evidence>
<evidence type="ECO:0000313" key="2">
    <source>
        <dbReference type="EMBL" id="MFC3613683.1"/>
    </source>
</evidence>
<reference evidence="3" key="1">
    <citation type="journal article" date="2019" name="Int. J. Syst. Evol. Microbiol.">
        <title>The Global Catalogue of Microorganisms (GCM) 10K type strain sequencing project: providing services to taxonomists for standard genome sequencing and annotation.</title>
        <authorList>
            <consortium name="The Broad Institute Genomics Platform"/>
            <consortium name="The Broad Institute Genome Sequencing Center for Infectious Disease"/>
            <person name="Wu L."/>
            <person name="Ma J."/>
        </authorList>
    </citation>
    <scope>NUCLEOTIDE SEQUENCE [LARGE SCALE GENOMIC DNA]</scope>
    <source>
        <strain evidence="3">KCTC 42911</strain>
    </source>
</reference>
<dbReference type="InterPro" id="IPR051531">
    <property type="entry name" value="N-acetyltransferase"/>
</dbReference>
<keyword evidence="2" id="KW-0808">Transferase</keyword>